<dbReference type="SUPFAM" id="SSF52540">
    <property type="entry name" value="P-loop containing nucleoside triphosphate hydrolases"/>
    <property type="match status" value="1"/>
</dbReference>
<dbReference type="Proteomes" id="UP000594688">
    <property type="component" value="Chromosome"/>
</dbReference>
<evidence type="ECO:0000259" key="1">
    <source>
        <dbReference type="Pfam" id="PF12705"/>
    </source>
</evidence>
<dbReference type="AlphaFoldDB" id="A0A7T0BZ26"/>
<sequence>MTLKFPLPENHLVLTVNNRLKRHLELQDADARKNNGQTIWLTAPIFSIQSWLNEIYQANWPDRWILSSLQSQTIWETLLEADREFVALDPLTLKGAAKDAAKAYAFLHQYEIPATERNFSGTEETQSFFRWKNAFEGVLQQQGAIDQSQVMGRVIQLIVSGKITLPDQIILAGFDEIIPATKSLILALEKDDHKVSYFPEEISNHSPTDFPNSENASVRRFSDLKTEIIQCARWIRSQYKEGRRIGVVATRLDEVKVPLERELMAELAPNSIFPWEEVKLPFNVSLGQPLIKESMFPPALTILSSASIPAPFPRLLQTLKSPYLVPEVDDENVVEDLETRLINKKLQEVTLANLRNLTLPAAGKTQKDSLQYKSIKRLLAKWIEFQQNKKYQSRKLPSEWARVFVKVLAGIGWPAKFRKLSSREIQAYLEWESRLDELATLDPILGHISRTEAATYLINMVANPARPFQEQSTEDSPVQLMGLLESSGQTFDSLWVIGCEADILPEPLRPNPFLPARLQKKLELPYASPERQFRFAKTLISRLVKSSPHVVFSYSLVKNQEPKRPSPLLSGLHEIEMISEETHRLKDQIKVTPLESISDTPEIQASSAFLENFQGGYGILKNQVECPFRAFSIYRLLADRYLIAETDFDLMERGNIIHLALELVWKEIKTRSKLEQLFNSGSLSNLVGNVIKKILVKDDYIRILKDQPHFKEMEFQRVTDLVLGWLEFELNREDFQVSALEKKNKFNFEGLRFSYRADRIDAFPDGRQLLIDYKSGKVTPGNWFKEPVRDPQLPLYAIHLNPDGIAFGQVKKGDFNIHTAASEFIPSQGLKALSIKKQTKCENWEELCERWHTQLKIIVLDFKSGRTDISPIDDEGTCRNCQHASLCRVEELKQRLEDPA</sequence>
<dbReference type="InterPro" id="IPR038726">
    <property type="entry name" value="PDDEXK_AddAB-type"/>
</dbReference>
<protein>
    <recommendedName>
        <fullName evidence="1">PD-(D/E)XK endonuclease-like domain-containing protein</fullName>
    </recommendedName>
</protein>
<organism evidence="2 3">
    <name type="scientific">Candidatus Nitronauta litoralis</name>
    <dbReference type="NCBI Taxonomy" id="2705533"/>
    <lineage>
        <taxon>Bacteria</taxon>
        <taxon>Pseudomonadati</taxon>
        <taxon>Nitrospinota/Tectimicrobiota group</taxon>
        <taxon>Nitrospinota</taxon>
        <taxon>Nitrospinia</taxon>
        <taxon>Nitrospinales</taxon>
        <taxon>Nitrospinaceae</taxon>
        <taxon>Candidatus Nitronauta</taxon>
    </lineage>
</organism>
<reference evidence="2 3" key="1">
    <citation type="submission" date="2020-02" db="EMBL/GenBank/DDBJ databases">
        <title>Genomic and physiological characterization of two novel Nitrospinaceae genera.</title>
        <authorList>
            <person name="Mueller A.J."/>
            <person name="Jung M.-Y."/>
            <person name="Strachan C.R."/>
            <person name="Herbold C.W."/>
            <person name="Kirkegaard R.H."/>
            <person name="Daims H."/>
        </authorList>
    </citation>
    <scope>NUCLEOTIDE SEQUENCE [LARGE SCALE GENOMIC DNA]</scope>
    <source>
        <strain evidence="2">EB</strain>
    </source>
</reference>
<accession>A0A7T0BZ26</accession>
<dbReference type="InterPro" id="IPR019925">
    <property type="entry name" value="DNA_repair_protein_predicted"/>
</dbReference>
<dbReference type="NCBIfam" id="TIGR03623">
    <property type="entry name" value="probable DNA repair protein"/>
    <property type="match status" value="1"/>
</dbReference>
<evidence type="ECO:0000313" key="3">
    <source>
        <dbReference type="Proteomes" id="UP000594688"/>
    </source>
</evidence>
<evidence type="ECO:0000313" key="2">
    <source>
        <dbReference type="EMBL" id="QPJ63538.1"/>
    </source>
</evidence>
<dbReference type="Gene3D" id="3.90.320.10">
    <property type="match status" value="1"/>
</dbReference>
<dbReference type="EMBL" id="CP048685">
    <property type="protein sequence ID" value="QPJ63538.1"/>
    <property type="molecule type" value="Genomic_DNA"/>
</dbReference>
<name>A0A7T0BZ26_9BACT</name>
<gene>
    <name evidence="2" type="ORF">G3M70_17315</name>
</gene>
<proteinExistence type="predicted"/>
<dbReference type="InterPro" id="IPR027417">
    <property type="entry name" value="P-loop_NTPase"/>
</dbReference>
<dbReference type="InterPro" id="IPR011604">
    <property type="entry name" value="PDDEXK-like_dom_sf"/>
</dbReference>
<dbReference type="KEGG" id="nli:G3M70_17315"/>
<dbReference type="Pfam" id="PF12705">
    <property type="entry name" value="PDDEXK_1"/>
    <property type="match status" value="1"/>
</dbReference>
<feature type="domain" description="PD-(D/E)XK endonuclease-like" evidence="1">
    <location>
        <begin position="624"/>
        <end position="888"/>
    </location>
</feature>